<evidence type="ECO:0000313" key="2">
    <source>
        <dbReference type="Proteomes" id="UP000037660"/>
    </source>
</evidence>
<reference evidence="1 2" key="2">
    <citation type="journal article" date="2016" name="Science">
        <title>A bacterium that degrades and assimilates poly(ethylene terephthalate).</title>
        <authorList>
            <person name="Yoshida S."/>
            <person name="Hiraga K."/>
            <person name="Takehana T."/>
            <person name="Taniguchi I."/>
            <person name="Yamaji H."/>
            <person name="Maeda Y."/>
            <person name="Toyohara K."/>
            <person name="Miyamoto K."/>
            <person name="Kimura Y."/>
            <person name="Oda K."/>
        </authorList>
    </citation>
    <scope>NUCLEOTIDE SEQUENCE [LARGE SCALE GENOMIC DNA]</scope>
    <source>
        <strain evidence="2">NBRC 110686 / TISTR 2288 / 201-F6</strain>
    </source>
</reference>
<dbReference type="Pfam" id="PF16290">
    <property type="entry name" value="DUF4936"/>
    <property type="match status" value="1"/>
</dbReference>
<dbReference type="STRING" id="1547922.ISF6_5412"/>
<accession>A0A0K8NWQ0</accession>
<comment type="caution">
    <text evidence="1">The sequence shown here is derived from an EMBL/GenBank/DDBJ whole genome shotgun (WGS) entry which is preliminary data.</text>
</comment>
<keyword evidence="2" id="KW-1185">Reference proteome</keyword>
<evidence type="ECO:0000313" key="1">
    <source>
        <dbReference type="EMBL" id="GAP34704.1"/>
    </source>
</evidence>
<dbReference type="InterPro" id="IPR032556">
    <property type="entry name" value="DUF4936"/>
</dbReference>
<proteinExistence type="predicted"/>
<organism evidence="1 2">
    <name type="scientific">Piscinibacter sakaiensis</name>
    <name type="common">Ideonella sakaiensis</name>
    <dbReference type="NCBI Taxonomy" id="1547922"/>
    <lineage>
        <taxon>Bacteria</taxon>
        <taxon>Pseudomonadati</taxon>
        <taxon>Pseudomonadota</taxon>
        <taxon>Betaproteobacteria</taxon>
        <taxon>Burkholderiales</taxon>
        <taxon>Sphaerotilaceae</taxon>
        <taxon>Piscinibacter</taxon>
    </lineage>
</organism>
<dbReference type="AlphaFoldDB" id="A0A0K8NWQ0"/>
<protein>
    <recommendedName>
        <fullName evidence="3">DUF4936 domain-containing protein</fullName>
    </recommendedName>
</protein>
<sequence length="114" mass="12287">MNEPATPADPPAPADAPHRELFVYYRCPAGRDAEVRRAVESLHALLCARVPGLQARLLRRPEAQQAGLTTWMEVYAAPGGIGEALQAQIDRAATEALDGLREGARHTEVFVACA</sequence>
<dbReference type="Proteomes" id="UP000037660">
    <property type="component" value="Unassembled WGS sequence"/>
</dbReference>
<gene>
    <name evidence="1" type="ORF">ISF6_5412</name>
</gene>
<reference evidence="2" key="1">
    <citation type="submission" date="2015-07" db="EMBL/GenBank/DDBJ databases">
        <title>Discovery of a poly(ethylene terephthalate assimilation.</title>
        <authorList>
            <person name="Yoshida S."/>
            <person name="Hiraga K."/>
            <person name="Takehana T."/>
            <person name="Taniguchi I."/>
            <person name="Yamaji H."/>
            <person name="Maeda Y."/>
            <person name="Toyohara K."/>
            <person name="Miyamoto K."/>
            <person name="Kimura Y."/>
            <person name="Oda K."/>
        </authorList>
    </citation>
    <scope>NUCLEOTIDE SEQUENCE [LARGE SCALE GENOMIC DNA]</scope>
    <source>
        <strain evidence="2">NBRC 110686 / TISTR 2288 / 201-F6</strain>
    </source>
</reference>
<evidence type="ECO:0008006" key="3">
    <source>
        <dbReference type="Google" id="ProtNLM"/>
    </source>
</evidence>
<dbReference type="RefSeq" id="WP_054018821.1">
    <property type="nucleotide sequence ID" value="NZ_BBYR01000009.1"/>
</dbReference>
<name>A0A0K8NWQ0_PISS1</name>
<dbReference type="EMBL" id="BBYR01000009">
    <property type="protein sequence ID" value="GAP34704.1"/>
    <property type="molecule type" value="Genomic_DNA"/>
</dbReference>